<evidence type="ECO:0000256" key="1">
    <source>
        <dbReference type="NCBIfam" id="TIGR02170"/>
    </source>
</evidence>
<proteinExistence type="predicted"/>
<name>A0A0C1UPG8_9CYAN</name>
<dbReference type="NCBIfam" id="TIGR02170">
    <property type="entry name" value="thyX"/>
    <property type="match status" value="1"/>
</dbReference>
<reference evidence="2" key="2">
    <citation type="journal article" date="2015" name="Genome Announc.">
        <title>Draft Genome Sequence of Filamentous Marine Cyanobacterium Lyngbya confervoides Strain BDU141951.</title>
        <authorList>
            <person name="Chandrababunaidu M.M."/>
            <person name="Sen D."/>
            <person name="Tripathy S."/>
        </authorList>
    </citation>
    <scope>NUCLEOTIDE SEQUENCE</scope>
    <source>
        <strain evidence="2">BDU141951</strain>
    </source>
</reference>
<dbReference type="InterPro" id="IPR036098">
    <property type="entry name" value="Thymidylate_synthase_ThyX_sf"/>
</dbReference>
<dbReference type="Pfam" id="PF02511">
    <property type="entry name" value="Thy1"/>
    <property type="match status" value="1"/>
</dbReference>
<dbReference type="SUPFAM" id="SSF69796">
    <property type="entry name" value="Thymidylate synthase-complementing protein Thy1"/>
    <property type="match status" value="1"/>
</dbReference>
<dbReference type="EC" id="2.1.1.148" evidence="1"/>
<protein>
    <recommendedName>
        <fullName evidence="1">FAD-dependent thymidylate synthase</fullName>
        <ecNumber evidence="1">2.1.1.148</ecNumber>
    </recommendedName>
</protein>
<accession>A0A0C1UPG8</accession>
<dbReference type="AlphaFoldDB" id="A0A0C1UPG8"/>
<reference evidence="2" key="1">
    <citation type="submission" date="2014-11" db="EMBL/GenBank/DDBJ databases">
        <authorList>
            <person name="Malar M.C."/>
            <person name="Sen D."/>
            <person name="Tripathy S."/>
        </authorList>
    </citation>
    <scope>NUCLEOTIDE SEQUENCE</scope>
    <source>
        <strain evidence="2">BDU141951</strain>
    </source>
</reference>
<dbReference type="PANTHER" id="PTHR34934">
    <property type="entry name" value="FLAVIN-DEPENDENT THYMIDYLATE SYNTHASE"/>
    <property type="match status" value="1"/>
</dbReference>
<dbReference type="GO" id="GO:0032259">
    <property type="term" value="P:methylation"/>
    <property type="evidence" value="ECO:0007669"/>
    <property type="project" value="UniProtKB-KW"/>
</dbReference>
<reference evidence="2" key="3">
    <citation type="submission" date="2020-02" db="EMBL/GenBank/DDBJ databases">
        <authorList>
            <person name="Sarangi A.N."/>
            <person name="Ghosh S."/>
            <person name="Mukherjee M."/>
            <person name="Tripathy S."/>
        </authorList>
    </citation>
    <scope>NUCLEOTIDE SEQUENCE</scope>
    <source>
        <strain evidence="2">BDU141951</strain>
    </source>
</reference>
<dbReference type="CDD" id="cd20175">
    <property type="entry name" value="ThyX"/>
    <property type="match status" value="1"/>
</dbReference>
<dbReference type="EMBL" id="JTHE02000003">
    <property type="protein sequence ID" value="NEV67464.1"/>
    <property type="molecule type" value="Genomic_DNA"/>
</dbReference>
<evidence type="ECO:0000313" key="2">
    <source>
        <dbReference type="EMBL" id="NEV67464.1"/>
    </source>
</evidence>
<dbReference type="PROSITE" id="PS51331">
    <property type="entry name" value="THYX"/>
    <property type="match status" value="1"/>
</dbReference>
<dbReference type="Gene3D" id="3.30.1360.170">
    <property type="match status" value="1"/>
</dbReference>
<dbReference type="GO" id="GO:0006231">
    <property type="term" value="P:dTMP biosynthetic process"/>
    <property type="evidence" value="ECO:0007669"/>
    <property type="project" value="UniProtKB-UniRule"/>
</dbReference>
<sequence>MDRFTVEVISQTPNPQQTIYAAMHQDYAEGFVAHERDTWPSEEKAGEVVIKNLLKGGRGHYGPLEHPQIVLNVGWFPHSTMQQIRTHRVGVSFDVQSFRYTGSRILDVVSGKREVEEVFYLRPVGMYSDRQGKKYEYTAEERQQDIEWCLEACHRYQAKIEAGFAEEHARGLIPFDVRQHWVMSANPRSLMHLLDLRWKADAQLEAQKMCEEIWPHFQAWVPAIAAWYEENRLKKARLAP</sequence>
<organism evidence="2">
    <name type="scientific">Lyngbya confervoides BDU141951</name>
    <dbReference type="NCBI Taxonomy" id="1574623"/>
    <lineage>
        <taxon>Bacteria</taxon>
        <taxon>Bacillati</taxon>
        <taxon>Cyanobacteriota</taxon>
        <taxon>Cyanophyceae</taxon>
        <taxon>Oscillatoriophycideae</taxon>
        <taxon>Oscillatoriales</taxon>
        <taxon>Microcoleaceae</taxon>
        <taxon>Lyngbya</taxon>
    </lineage>
</organism>
<gene>
    <name evidence="2" type="primary">thyX</name>
    <name evidence="2" type="ORF">QQ91_010080</name>
</gene>
<dbReference type="PANTHER" id="PTHR34934:SF1">
    <property type="entry name" value="FLAVIN-DEPENDENT THYMIDYLATE SYNTHASE"/>
    <property type="match status" value="1"/>
</dbReference>
<dbReference type="GO" id="GO:0070402">
    <property type="term" value="F:NADPH binding"/>
    <property type="evidence" value="ECO:0007669"/>
    <property type="project" value="TreeGrafter"/>
</dbReference>
<keyword evidence="2" id="KW-0808">Transferase</keyword>
<dbReference type="GO" id="GO:0050660">
    <property type="term" value="F:flavin adenine dinucleotide binding"/>
    <property type="evidence" value="ECO:0007669"/>
    <property type="project" value="UniProtKB-UniRule"/>
</dbReference>
<keyword evidence="2" id="KW-0489">Methyltransferase</keyword>
<dbReference type="GO" id="GO:0050797">
    <property type="term" value="F:thymidylate synthase (FAD) activity"/>
    <property type="evidence" value="ECO:0007669"/>
    <property type="project" value="UniProtKB-UniRule"/>
</dbReference>
<dbReference type="GO" id="GO:0004799">
    <property type="term" value="F:thymidylate synthase activity"/>
    <property type="evidence" value="ECO:0007669"/>
    <property type="project" value="TreeGrafter"/>
</dbReference>
<comment type="caution">
    <text evidence="2">The sequence shown here is derived from an EMBL/GenBank/DDBJ whole genome shotgun (WGS) entry which is preliminary data.</text>
</comment>
<dbReference type="InterPro" id="IPR003669">
    <property type="entry name" value="Thymidylate_synthase_ThyX"/>
</dbReference>